<keyword evidence="2" id="KW-1185">Reference proteome</keyword>
<sequence length="40" mass="4297">MGYQNTALNLAAGPNAMLLHLPTRRLAAEQFVSVGRADDI</sequence>
<dbReference type="EMBL" id="JBEPAZ010000009">
    <property type="protein sequence ID" value="MER6428780.1"/>
    <property type="molecule type" value="Genomic_DNA"/>
</dbReference>
<organism evidence="1 2">
    <name type="scientific">Streptomyces sp. 900105245</name>
    <dbReference type="NCBI Taxonomy" id="3154379"/>
    <lineage>
        <taxon>Bacteria</taxon>
        <taxon>Bacillati</taxon>
        <taxon>Actinomycetota</taxon>
        <taxon>Actinomycetes</taxon>
        <taxon>Kitasatosporales</taxon>
        <taxon>Streptomycetaceae</taxon>
        <taxon>Streptomyces</taxon>
    </lineage>
</organism>
<name>A0ABV1U576_9ACTN</name>
<proteinExistence type="predicted"/>
<accession>A0ABV1U576</accession>
<gene>
    <name evidence="1" type="ORF">ABT272_13660</name>
</gene>
<dbReference type="RefSeq" id="WP_352063554.1">
    <property type="nucleotide sequence ID" value="NZ_JBEPAZ010000009.1"/>
</dbReference>
<evidence type="ECO:0000313" key="2">
    <source>
        <dbReference type="Proteomes" id="UP001470023"/>
    </source>
</evidence>
<dbReference type="Proteomes" id="UP001470023">
    <property type="component" value="Unassembled WGS sequence"/>
</dbReference>
<protein>
    <submittedName>
        <fullName evidence="1">Uncharacterized protein</fullName>
    </submittedName>
</protein>
<evidence type="ECO:0000313" key="1">
    <source>
        <dbReference type="EMBL" id="MER6428780.1"/>
    </source>
</evidence>
<comment type="caution">
    <text evidence="1">The sequence shown here is derived from an EMBL/GenBank/DDBJ whole genome shotgun (WGS) entry which is preliminary data.</text>
</comment>
<reference evidence="1 2" key="1">
    <citation type="submission" date="2024-06" db="EMBL/GenBank/DDBJ databases">
        <title>The Natural Products Discovery Center: Release of the First 8490 Sequenced Strains for Exploring Actinobacteria Biosynthetic Diversity.</title>
        <authorList>
            <person name="Kalkreuter E."/>
            <person name="Kautsar S.A."/>
            <person name="Yang D."/>
            <person name="Bader C.D."/>
            <person name="Teijaro C.N."/>
            <person name="Fluegel L."/>
            <person name="Davis C.M."/>
            <person name="Simpson J.R."/>
            <person name="Lauterbach L."/>
            <person name="Steele A.D."/>
            <person name="Gui C."/>
            <person name="Meng S."/>
            <person name="Li G."/>
            <person name="Viehrig K."/>
            <person name="Ye F."/>
            <person name="Su P."/>
            <person name="Kiefer A.F."/>
            <person name="Nichols A."/>
            <person name="Cepeda A.J."/>
            <person name="Yan W."/>
            <person name="Fan B."/>
            <person name="Jiang Y."/>
            <person name="Adhikari A."/>
            <person name="Zheng C.-J."/>
            <person name="Schuster L."/>
            <person name="Cowan T.M."/>
            <person name="Smanski M.J."/>
            <person name="Chevrette M.G."/>
            <person name="De Carvalho L.P.S."/>
            <person name="Shen B."/>
        </authorList>
    </citation>
    <scope>NUCLEOTIDE SEQUENCE [LARGE SCALE GENOMIC DNA]</scope>
    <source>
        <strain evidence="1 2">NPDC001166</strain>
    </source>
</reference>